<keyword evidence="5" id="KW-0539">Nucleus</keyword>
<dbReference type="RefSeq" id="XP_034011828.1">
    <property type="nucleotide sequence ID" value="XM_034156352.1"/>
</dbReference>
<evidence type="ECO:0000256" key="1">
    <source>
        <dbReference type="ARBA" id="ARBA00004123"/>
    </source>
</evidence>
<keyword evidence="3" id="KW-0158">Chromosome</keyword>
<evidence type="ECO:0000256" key="6">
    <source>
        <dbReference type="ARBA" id="ARBA00023777"/>
    </source>
</evidence>
<evidence type="ECO:0000256" key="5">
    <source>
        <dbReference type="ARBA" id="ARBA00023242"/>
    </source>
</evidence>
<gene>
    <name evidence="10" type="ORF">DIURU_003575</name>
</gene>
<evidence type="ECO:0000256" key="3">
    <source>
        <dbReference type="ARBA" id="ARBA00022454"/>
    </source>
</evidence>
<dbReference type="AlphaFoldDB" id="A0A642UQM7"/>
<dbReference type="Gene3D" id="2.40.50.960">
    <property type="match status" value="1"/>
</dbReference>
<organism evidence="10 11">
    <name type="scientific">Diutina rugosa</name>
    <name type="common">Yeast</name>
    <name type="synonym">Candida rugosa</name>
    <dbReference type="NCBI Taxonomy" id="5481"/>
    <lineage>
        <taxon>Eukaryota</taxon>
        <taxon>Fungi</taxon>
        <taxon>Dikarya</taxon>
        <taxon>Ascomycota</taxon>
        <taxon>Saccharomycotina</taxon>
        <taxon>Pichiomycetes</taxon>
        <taxon>Debaryomycetaceae</taxon>
        <taxon>Diutina</taxon>
    </lineage>
</organism>
<dbReference type="EMBL" id="SWFT01000105">
    <property type="protein sequence ID" value="KAA8901205.1"/>
    <property type="molecule type" value="Genomic_DNA"/>
</dbReference>
<feature type="domain" description="Shelterin complex subunit TPP1/Est3" evidence="9">
    <location>
        <begin position="7"/>
        <end position="110"/>
    </location>
</feature>
<evidence type="ECO:0000259" key="9">
    <source>
        <dbReference type="Pfam" id="PF10341"/>
    </source>
</evidence>
<keyword evidence="4" id="KW-0779">Telomere</keyword>
<dbReference type="GO" id="GO:0005697">
    <property type="term" value="C:telomerase holoenzyme complex"/>
    <property type="evidence" value="ECO:0007669"/>
    <property type="project" value="InterPro"/>
</dbReference>
<evidence type="ECO:0000256" key="2">
    <source>
        <dbReference type="ARBA" id="ARBA00004574"/>
    </source>
</evidence>
<sequence>MEKHNQSWLLELTKNVKRAYVKDAVSESNRTEGKLRILQMIKVVNTHSQTGDIYCLMSDAQNKIFVRFSSGKAMTRYVKQYQVPFIYSSTHMLVLITRAHLRQYSYAKLMKVLLFECNEPQKRFINDTATLFDKSLNYVVMEVEDFQIYSRLGTSPSNPFRTFIYSHPSYKGKLDFTEAMKLVKDDEGDLLEEGEASTYHTIAYPTTIKN</sequence>
<comment type="caution">
    <text evidence="10">The sequence shown here is derived from an EMBL/GenBank/DDBJ whole genome shotgun (WGS) entry which is preliminary data.</text>
</comment>
<evidence type="ECO:0000256" key="7">
    <source>
        <dbReference type="ARBA" id="ARBA00023906"/>
    </source>
</evidence>
<proteinExistence type="inferred from homology"/>
<dbReference type="InterPro" id="IPR019437">
    <property type="entry name" value="TPP1/Est3"/>
</dbReference>
<keyword evidence="11" id="KW-1185">Reference proteome</keyword>
<comment type="subcellular location">
    <subcellularLocation>
        <location evidence="2">Chromosome</location>
        <location evidence="2">Telomere</location>
    </subcellularLocation>
    <subcellularLocation>
        <location evidence="1">Nucleus</location>
    </subcellularLocation>
</comment>
<dbReference type="Proteomes" id="UP000449547">
    <property type="component" value="Unassembled WGS sequence"/>
</dbReference>
<evidence type="ECO:0000313" key="10">
    <source>
        <dbReference type="EMBL" id="KAA8901205.1"/>
    </source>
</evidence>
<comment type="similarity">
    <text evidence="6">Belongs to the EST3 family.</text>
</comment>
<dbReference type="Pfam" id="PF10341">
    <property type="entry name" value="TPP1"/>
    <property type="match status" value="1"/>
</dbReference>
<dbReference type="GO" id="GO:0007004">
    <property type="term" value="P:telomere maintenance via telomerase"/>
    <property type="evidence" value="ECO:0007669"/>
    <property type="project" value="InterPro"/>
</dbReference>
<dbReference type="GO" id="GO:0000781">
    <property type="term" value="C:chromosome, telomeric region"/>
    <property type="evidence" value="ECO:0007669"/>
    <property type="project" value="UniProtKB-SubCell"/>
</dbReference>
<evidence type="ECO:0000256" key="4">
    <source>
        <dbReference type="ARBA" id="ARBA00022895"/>
    </source>
</evidence>
<evidence type="ECO:0000313" key="11">
    <source>
        <dbReference type="Proteomes" id="UP000449547"/>
    </source>
</evidence>
<accession>A0A642UQM7</accession>
<dbReference type="VEuPathDB" id="FungiDB:DIURU_003575"/>
<reference evidence="10 11" key="1">
    <citation type="submission" date="2019-07" db="EMBL/GenBank/DDBJ databases">
        <title>Genome assembly of two rare yeast pathogens: Diutina rugosa and Trichomonascus ciferrii.</title>
        <authorList>
            <person name="Mixao V."/>
            <person name="Saus E."/>
            <person name="Hansen A."/>
            <person name="Lass-Flor C."/>
            <person name="Gabaldon T."/>
        </authorList>
    </citation>
    <scope>NUCLEOTIDE SEQUENCE [LARGE SCALE GENOMIC DNA]</scope>
    <source>
        <strain evidence="10 11">CBS 613</strain>
    </source>
</reference>
<dbReference type="GO" id="GO:0042162">
    <property type="term" value="F:telomeric DNA binding"/>
    <property type="evidence" value="ECO:0007669"/>
    <property type="project" value="InterPro"/>
</dbReference>
<comment type="function">
    <text evidence="8">Component of the telomerase complex involved in telomere replication. Stimulates RNA/DNA heteroduplex unwinding which favors the telomere replication by the telomerase.</text>
</comment>
<evidence type="ECO:0000256" key="8">
    <source>
        <dbReference type="ARBA" id="ARBA00024878"/>
    </source>
</evidence>
<name>A0A642UQM7_DIURU</name>
<protein>
    <recommendedName>
        <fullName evidence="7">Telomere replication protein EST3</fullName>
    </recommendedName>
</protein>
<dbReference type="GeneID" id="54782226"/>